<evidence type="ECO:0000256" key="1">
    <source>
        <dbReference type="ARBA" id="ARBA00004196"/>
    </source>
</evidence>
<name>A0A2S9WSF2_9FLAO</name>
<proteinExistence type="inferred from homology"/>
<evidence type="ECO:0000256" key="3">
    <source>
        <dbReference type="ARBA" id="ARBA00022448"/>
    </source>
</evidence>
<evidence type="ECO:0000256" key="4">
    <source>
        <dbReference type="ARBA" id="ARBA00022729"/>
    </source>
</evidence>
<dbReference type="Gene3D" id="3.40.190.10">
    <property type="entry name" value="Periplasmic binding protein-like II"/>
    <property type="match status" value="1"/>
</dbReference>
<dbReference type="InterPro" id="IPR000914">
    <property type="entry name" value="SBP_5_dom"/>
</dbReference>
<dbReference type="GO" id="GO:1904680">
    <property type="term" value="F:peptide transmembrane transporter activity"/>
    <property type="evidence" value="ECO:0007669"/>
    <property type="project" value="TreeGrafter"/>
</dbReference>
<dbReference type="OrthoDB" id="9772924at2"/>
<evidence type="ECO:0000256" key="2">
    <source>
        <dbReference type="ARBA" id="ARBA00005695"/>
    </source>
</evidence>
<evidence type="ECO:0000313" key="7">
    <source>
        <dbReference type="Proteomes" id="UP000239532"/>
    </source>
</evidence>
<dbReference type="GO" id="GO:0030288">
    <property type="term" value="C:outer membrane-bounded periplasmic space"/>
    <property type="evidence" value="ECO:0007669"/>
    <property type="project" value="UniProtKB-ARBA"/>
</dbReference>
<comment type="caution">
    <text evidence="6">The sequence shown here is derived from an EMBL/GenBank/DDBJ whole genome shotgun (WGS) entry which is preliminary data.</text>
</comment>
<dbReference type="AlphaFoldDB" id="A0A2S9WSF2"/>
<dbReference type="PIRSF" id="PIRSF002741">
    <property type="entry name" value="MppA"/>
    <property type="match status" value="1"/>
</dbReference>
<keyword evidence="7" id="KW-1185">Reference proteome</keyword>
<feature type="domain" description="Solute-binding protein family 5" evidence="5">
    <location>
        <begin position="70"/>
        <end position="459"/>
    </location>
</feature>
<dbReference type="CDD" id="cd00995">
    <property type="entry name" value="PBP2_NikA_DppA_OppA_like"/>
    <property type="match status" value="1"/>
</dbReference>
<evidence type="ECO:0000259" key="5">
    <source>
        <dbReference type="Pfam" id="PF00496"/>
    </source>
</evidence>
<dbReference type="PANTHER" id="PTHR30290">
    <property type="entry name" value="PERIPLASMIC BINDING COMPONENT OF ABC TRANSPORTER"/>
    <property type="match status" value="1"/>
</dbReference>
<keyword evidence="3" id="KW-0813">Transport</keyword>
<dbReference type="EMBL" id="MQUC01000003">
    <property type="protein sequence ID" value="PRP66408.1"/>
    <property type="molecule type" value="Genomic_DNA"/>
</dbReference>
<dbReference type="InterPro" id="IPR030678">
    <property type="entry name" value="Peptide/Ni-bd"/>
</dbReference>
<dbReference type="SUPFAM" id="SSF53850">
    <property type="entry name" value="Periplasmic binding protein-like II"/>
    <property type="match status" value="1"/>
</dbReference>
<dbReference type="RefSeq" id="WP_105982245.1">
    <property type="nucleotide sequence ID" value="NZ_MQUC01000003.1"/>
</dbReference>
<dbReference type="Gene3D" id="3.10.105.10">
    <property type="entry name" value="Dipeptide-binding Protein, Domain 3"/>
    <property type="match status" value="1"/>
</dbReference>
<comment type="subcellular location">
    <subcellularLocation>
        <location evidence="1">Cell envelope</location>
    </subcellularLocation>
</comment>
<dbReference type="PANTHER" id="PTHR30290:SF10">
    <property type="entry name" value="PERIPLASMIC OLIGOPEPTIDE-BINDING PROTEIN-RELATED"/>
    <property type="match status" value="1"/>
</dbReference>
<dbReference type="GO" id="GO:0015833">
    <property type="term" value="P:peptide transport"/>
    <property type="evidence" value="ECO:0007669"/>
    <property type="project" value="TreeGrafter"/>
</dbReference>
<reference evidence="6 7" key="1">
    <citation type="submission" date="2016-11" db="EMBL/GenBank/DDBJ databases">
        <title>Trade-off between light-utilization and light-protection in marine flavobacteria.</title>
        <authorList>
            <person name="Kumagai Y."/>
        </authorList>
    </citation>
    <scope>NUCLEOTIDE SEQUENCE [LARGE SCALE GENOMIC DNA]</scope>
    <source>
        <strain evidence="6 7">JCM 17109</strain>
    </source>
</reference>
<dbReference type="Gene3D" id="3.90.76.10">
    <property type="entry name" value="Dipeptide-binding Protein, Domain 1"/>
    <property type="match status" value="1"/>
</dbReference>
<sequence length="545" mass="61880">MNRWWSLLLFYVLIIACSEGSDQIDSTTVFRYNEHANITSLDPAFSKDQRNIWACNLMYNGLVKLDNNLQVVPDIADSWEVSSNGLTYSFRLKDSIYFHDNFAFLPDRQAGAKANTTSTSLHKVTAADFKYALERLTDPSVASPGAWVMSNVKQIKATSSNELVIELKQPFPAFLGLLTMKYCSVIPEASRLVDDYDRRSNPIGTGPFYMKRWEENVKLVLRRNDHYFERDEKGAPLPYLEAVAITFKNDKQSEFLEFAQGNLDFINALDPSYKDELLTTQGDLKPAYASSVNMIKAPFLNTEYLGLQLDSDTPELQSLKLRRAINLGFDRVQMIKYLRNNIGTPATKGFIPAGLPAGGQVEGFEYDPVEAQKLVNEYRQETGDENPQVVISTNANYLDLCEYIQKELEKIGIQVNVEVMPPSTLRQARSAGQLDIFRSSWIADYPDAENYLSLFYSDNFAPNGPNYTHFSSEAYDRLYEQALANPDPNSRERLYVQMDSLIIDQAAIVPLYYDQSVRFISKNVYGLETNGINILDLTRVYKTAH</sequence>
<comment type="similarity">
    <text evidence="2">Belongs to the bacterial solute-binding protein 5 family.</text>
</comment>
<dbReference type="Pfam" id="PF00496">
    <property type="entry name" value="SBP_bac_5"/>
    <property type="match status" value="1"/>
</dbReference>
<protein>
    <submittedName>
        <fullName evidence="6">ABC transporter substrate-binding protein</fullName>
    </submittedName>
</protein>
<evidence type="ECO:0000313" key="6">
    <source>
        <dbReference type="EMBL" id="PRP66408.1"/>
    </source>
</evidence>
<organism evidence="6 7">
    <name type="scientific">Nonlabens agnitus</name>
    <dbReference type="NCBI Taxonomy" id="870484"/>
    <lineage>
        <taxon>Bacteria</taxon>
        <taxon>Pseudomonadati</taxon>
        <taxon>Bacteroidota</taxon>
        <taxon>Flavobacteriia</taxon>
        <taxon>Flavobacteriales</taxon>
        <taxon>Flavobacteriaceae</taxon>
        <taxon>Nonlabens</taxon>
    </lineage>
</organism>
<gene>
    <name evidence="6" type="ORF">BST86_04535</name>
</gene>
<keyword evidence="4" id="KW-0732">Signal</keyword>
<dbReference type="PROSITE" id="PS51257">
    <property type="entry name" value="PROKAR_LIPOPROTEIN"/>
    <property type="match status" value="1"/>
</dbReference>
<accession>A0A2S9WSF2</accession>
<dbReference type="InterPro" id="IPR039424">
    <property type="entry name" value="SBP_5"/>
</dbReference>
<dbReference type="Proteomes" id="UP000239532">
    <property type="component" value="Unassembled WGS sequence"/>
</dbReference>
<dbReference type="GO" id="GO:0043190">
    <property type="term" value="C:ATP-binding cassette (ABC) transporter complex"/>
    <property type="evidence" value="ECO:0007669"/>
    <property type="project" value="InterPro"/>
</dbReference>